<proteinExistence type="predicted"/>
<name>A0A2S1YPG4_9FLAO</name>
<accession>A0A2S1YPG4</accession>
<keyword evidence="3" id="KW-1185">Reference proteome</keyword>
<dbReference type="OrthoDB" id="663011at2"/>
<dbReference type="RefSeq" id="WP_109193143.1">
    <property type="nucleotide sequence ID" value="NZ_CP029255.1"/>
</dbReference>
<dbReference type="KEGG" id="fcr:HYN56_16265"/>
<gene>
    <name evidence="2" type="ORF">HYN56_16265</name>
</gene>
<organism evidence="2 3">
    <name type="scientific">Flavobacterium crocinum</name>
    <dbReference type="NCBI Taxonomy" id="2183896"/>
    <lineage>
        <taxon>Bacteria</taxon>
        <taxon>Pseudomonadati</taxon>
        <taxon>Bacteroidota</taxon>
        <taxon>Flavobacteriia</taxon>
        <taxon>Flavobacteriales</taxon>
        <taxon>Flavobacteriaceae</taxon>
        <taxon>Flavobacterium</taxon>
    </lineage>
</organism>
<dbReference type="SUPFAM" id="SSF51206">
    <property type="entry name" value="cAMP-binding domain-like"/>
    <property type="match status" value="1"/>
</dbReference>
<dbReference type="Gene3D" id="2.60.120.10">
    <property type="entry name" value="Jelly Rolls"/>
    <property type="match status" value="1"/>
</dbReference>
<dbReference type="Proteomes" id="UP000245250">
    <property type="component" value="Chromosome"/>
</dbReference>
<sequence length="196" mass="22991">MEPAIEAFLNSVKKICPKMTDDELALYATKLTIEEFQKKDYFLQFGQVQKSIGFIANGLVRSYFIDKDGDEITVGFYAEGDYATHYSAFIEQQPSKYYIQCLEPTVMVCLSHENMQWVYDNIPNMERYGRLIAGEILKRQQERIESFIFQTAEERYLDFIKHHSGMFNRISISHLCSFLGIERQTLTRIRQKIAHQ</sequence>
<dbReference type="InterPro" id="IPR014710">
    <property type="entry name" value="RmlC-like_jellyroll"/>
</dbReference>
<dbReference type="CDD" id="cd00038">
    <property type="entry name" value="CAP_ED"/>
    <property type="match status" value="1"/>
</dbReference>
<reference evidence="2 3" key="1">
    <citation type="submission" date="2018-05" db="EMBL/GenBank/DDBJ databases">
        <title>Genome sequencing of Flavobacterium sp. HYN0056.</title>
        <authorList>
            <person name="Yi H."/>
            <person name="Baek C."/>
        </authorList>
    </citation>
    <scope>NUCLEOTIDE SEQUENCE [LARGE SCALE GENOMIC DNA]</scope>
    <source>
        <strain evidence="2 3">HYN0056</strain>
    </source>
</reference>
<evidence type="ECO:0000313" key="3">
    <source>
        <dbReference type="Proteomes" id="UP000245250"/>
    </source>
</evidence>
<evidence type="ECO:0000313" key="2">
    <source>
        <dbReference type="EMBL" id="AWK05708.1"/>
    </source>
</evidence>
<dbReference type="AlphaFoldDB" id="A0A2S1YPG4"/>
<dbReference type="Pfam" id="PF00027">
    <property type="entry name" value="cNMP_binding"/>
    <property type="match status" value="1"/>
</dbReference>
<dbReference type="EMBL" id="CP029255">
    <property type="protein sequence ID" value="AWK05708.1"/>
    <property type="molecule type" value="Genomic_DNA"/>
</dbReference>
<evidence type="ECO:0000259" key="1">
    <source>
        <dbReference type="Pfam" id="PF00027"/>
    </source>
</evidence>
<dbReference type="InterPro" id="IPR018490">
    <property type="entry name" value="cNMP-bd_dom_sf"/>
</dbReference>
<feature type="domain" description="Cyclic nucleotide-binding" evidence="1">
    <location>
        <begin position="34"/>
        <end position="119"/>
    </location>
</feature>
<dbReference type="InterPro" id="IPR000595">
    <property type="entry name" value="cNMP-bd_dom"/>
</dbReference>
<protein>
    <submittedName>
        <fullName evidence="2">Crp/Fnr family transcriptional regulator</fullName>
    </submittedName>
</protein>